<keyword evidence="2" id="KW-0472">Membrane</keyword>
<dbReference type="RefSeq" id="WP_201376359.1">
    <property type="nucleotide sequence ID" value="NZ_BNJG01000004.1"/>
</dbReference>
<evidence type="ECO:0000259" key="3">
    <source>
        <dbReference type="Pfam" id="PF13240"/>
    </source>
</evidence>
<evidence type="ECO:0000256" key="2">
    <source>
        <dbReference type="SAM" id="Phobius"/>
    </source>
</evidence>
<dbReference type="Pfam" id="PF13240">
    <property type="entry name" value="Zn_Ribbon_1"/>
    <property type="match status" value="1"/>
</dbReference>
<gene>
    <name evidence="4" type="ORF">KSB_86680</name>
</gene>
<feature type="compositionally biased region" description="Pro residues" evidence="1">
    <location>
        <begin position="245"/>
        <end position="264"/>
    </location>
</feature>
<keyword evidence="5" id="KW-1185">Reference proteome</keyword>
<feature type="region of interest" description="Disordered" evidence="1">
    <location>
        <begin position="30"/>
        <end position="102"/>
    </location>
</feature>
<feature type="compositionally biased region" description="Polar residues" evidence="1">
    <location>
        <begin position="149"/>
        <end position="160"/>
    </location>
</feature>
<feature type="compositionally biased region" description="Polar residues" evidence="1">
    <location>
        <begin position="172"/>
        <end position="187"/>
    </location>
</feature>
<feature type="compositionally biased region" description="Polar residues" evidence="1">
    <location>
        <begin position="30"/>
        <end position="53"/>
    </location>
</feature>
<dbReference type="Proteomes" id="UP000654345">
    <property type="component" value="Unassembled WGS sequence"/>
</dbReference>
<accession>A0ABQ3V5H9</accession>
<organism evidence="4 5">
    <name type="scientific">Ktedonobacter robiniae</name>
    <dbReference type="NCBI Taxonomy" id="2778365"/>
    <lineage>
        <taxon>Bacteria</taxon>
        <taxon>Bacillati</taxon>
        <taxon>Chloroflexota</taxon>
        <taxon>Ktedonobacteria</taxon>
        <taxon>Ktedonobacterales</taxon>
        <taxon>Ktedonobacteraceae</taxon>
        <taxon>Ktedonobacter</taxon>
    </lineage>
</organism>
<feature type="transmembrane region" description="Helical" evidence="2">
    <location>
        <begin position="202"/>
        <end position="224"/>
    </location>
</feature>
<feature type="region of interest" description="Disordered" evidence="1">
    <location>
        <begin position="237"/>
        <end position="264"/>
    </location>
</feature>
<proteinExistence type="predicted"/>
<comment type="caution">
    <text evidence="4">The sequence shown here is derived from an EMBL/GenBank/DDBJ whole genome shotgun (WGS) entry which is preliminary data.</text>
</comment>
<reference evidence="4 5" key="1">
    <citation type="journal article" date="2021" name="Int. J. Syst. Evol. Microbiol.">
        <title>Reticulibacter mediterranei gen. nov., sp. nov., within the new family Reticulibacteraceae fam. nov., and Ktedonospora formicarum gen. nov., sp. nov., Ktedonobacter robiniae sp. nov., Dictyobacter formicarum sp. nov. and Dictyobacter arantiisoli sp. nov., belonging to the class Ktedonobacteria.</title>
        <authorList>
            <person name="Yabe S."/>
            <person name="Zheng Y."/>
            <person name="Wang C.M."/>
            <person name="Sakai Y."/>
            <person name="Abe K."/>
            <person name="Yokota A."/>
            <person name="Donadio S."/>
            <person name="Cavaletti L."/>
            <person name="Monciardini P."/>
        </authorList>
    </citation>
    <scope>NUCLEOTIDE SEQUENCE [LARGE SCALE GENOMIC DNA]</scope>
    <source>
        <strain evidence="4 5">SOSP1-30</strain>
    </source>
</reference>
<evidence type="ECO:0000313" key="5">
    <source>
        <dbReference type="Proteomes" id="UP000654345"/>
    </source>
</evidence>
<keyword evidence="2" id="KW-1133">Transmembrane helix</keyword>
<feature type="region of interest" description="Disordered" evidence="1">
    <location>
        <begin position="120"/>
        <end position="194"/>
    </location>
</feature>
<evidence type="ECO:0000256" key="1">
    <source>
        <dbReference type="SAM" id="MobiDB-lite"/>
    </source>
</evidence>
<dbReference type="EMBL" id="BNJG01000004">
    <property type="protein sequence ID" value="GHO60193.1"/>
    <property type="molecule type" value="Genomic_DNA"/>
</dbReference>
<evidence type="ECO:0000313" key="4">
    <source>
        <dbReference type="EMBL" id="GHO60193.1"/>
    </source>
</evidence>
<name>A0ABQ3V5H9_9CHLR</name>
<sequence length="428" mass="44779">MRCSRCGNEVSQEEVYCGQCGAAVRSSATRLTNSNPSNANYDTYHTQLPFESNPSQPLRSGLLSQSGLRPTPLPSTPNSASESGIPYPPGTGALPSPGQQQQTGFYRDATEAMSALPGQEYQQPVPHTPMFLSGQPAAPNPTQPYPGSHPSQFRQQNSTYLGRASSPGGYSEQRSGGSYGNQTQFNPTPALPPRTGNSNTPLFIALACAGLVLVCIVGLIAVFANQGTHTGPSAQVTATATKAPTPTPKPSPTPSPMPSPTPAVTVTPPPNPGFAWCDAQCKAFSFATQYPAGWSVTPAANAAGIQFTNPGAPDQFTSYKSAQATTSSASDMAGADLQTNFGAKAGYTPPSSISATTIGGETWVQAIAYYQSDQNPAARERVVVYSTNHNGKNYIIEQQAQDDLFDALNGQAFAPMLSTFQFANPPAA</sequence>
<protein>
    <recommendedName>
        <fullName evidence="3">Zinc-ribbon domain-containing protein</fullName>
    </recommendedName>
</protein>
<feature type="domain" description="Zinc-ribbon" evidence="3">
    <location>
        <begin position="3"/>
        <end position="23"/>
    </location>
</feature>
<keyword evidence="2" id="KW-0812">Transmembrane</keyword>
<feature type="compositionally biased region" description="Low complexity" evidence="1">
    <location>
        <begin position="54"/>
        <end position="69"/>
    </location>
</feature>
<dbReference type="InterPro" id="IPR026870">
    <property type="entry name" value="Zinc_ribbon_dom"/>
</dbReference>